<dbReference type="NCBIfam" id="TIGR00229">
    <property type="entry name" value="sensory_box"/>
    <property type="match status" value="1"/>
</dbReference>
<sequence>MNRSVESRFLAIVAITVFVLIVPLFALFLTLSSEQAGKELKDHVEVLLATNAQALAKPMWDFDRESVEQITVTIVSANAVSKVQVRDVSGGISVSMPPLPVWPKNGVRSMSRDIFYQTLDGPKQVGTITIYFDRLDALSSLRRADGMLIGIFVIAVAGIIGAAILGNRVMIIQPLLKLTAAIEATRQLGSRHHVDWQSNDEIGRLAKSFNVMQSQLEQEESELKLAHHRITDIYNLTPAMLLSLDEDDRITGVSDYWLLATGYQRAGVIGRRFADFVPDDVRSLYLERKDSKGKGNYVVEITTRFIRADGNVMDVLIAEANKEGHADELALSLSVMTDVTALKQSEARNLRQAITDHLTGLMNRQGFESALDMEIMKTDELGGELACIFVDLDRFKWINDNLGHHAGDTVLRLLVELMGPILPTGAIAARLGGDEFAILIHSEVAEREALDLSRTLCSIFDEPLLIHGATVRLSASIGIALYPRHAHNAAELLQKSDMAMYSKKRDGKNGALLYDPLLQDNTRQRAEIERDIEAGLENDWLDAFFQPIVDLSTGIVKGYEALLRLDHPEKGIMAPAEIIRVAEETGAIIRVGNRMLEKALSNLVQLTNATGNDKTYLAINFSPLQFEQTLPIRFAALTSRHGIAANRIVIEITEATLLHDNPQIRTILDEFARYGCRIALDDFGTGYSSLSYLNSFPVDIVKIDQSFIRSLVADAPDLRHKSRMLVEGITAISHKMECTVVAEGIETEAQRDVLTQFGVDCGQGYFFARPQPVQHLVDLEDIHETARSSVA</sequence>
<dbReference type="Pfam" id="PF13426">
    <property type="entry name" value="PAS_9"/>
    <property type="match status" value="1"/>
</dbReference>
<dbReference type="Gene3D" id="3.30.70.270">
    <property type="match status" value="1"/>
</dbReference>
<dbReference type="InterPro" id="IPR000160">
    <property type="entry name" value="GGDEF_dom"/>
</dbReference>
<evidence type="ECO:0000313" key="6">
    <source>
        <dbReference type="Proteomes" id="UP000477849"/>
    </source>
</evidence>
<dbReference type="SUPFAM" id="SSF141868">
    <property type="entry name" value="EAL domain-like"/>
    <property type="match status" value="1"/>
</dbReference>
<dbReference type="Proteomes" id="UP000477849">
    <property type="component" value="Unassembled WGS sequence"/>
</dbReference>
<dbReference type="Pfam" id="PF00990">
    <property type="entry name" value="GGDEF"/>
    <property type="match status" value="1"/>
</dbReference>
<dbReference type="CDD" id="cd00130">
    <property type="entry name" value="PAS"/>
    <property type="match status" value="1"/>
</dbReference>
<keyword evidence="6" id="KW-1185">Reference proteome</keyword>
<gene>
    <name evidence="5" type="ORF">G6N76_03025</name>
</gene>
<keyword evidence="1" id="KW-0472">Membrane</keyword>
<dbReference type="InterPro" id="IPR035919">
    <property type="entry name" value="EAL_sf"/>
</dbReference>
<dbReference type="NCBIfam" id="TIGR00254">
    <property type="entry name" value="GGDEF"/>
    <property type="match status" value="1"/>
</dbReference>
<feature type="transmembrane region" description="Helical" evidence="1">
    <location>
        <begin position="147"/>
        <end position="166"/>
    </location>
</feature>
<dbReference type="InterPro" id="IPR043128">
    <property type="entry name" value="Rev_trsase/Diguanyl_cyclase"/>
</dbReference>
<dbReference type="InterPro" id="IPR001633">
    <property type="entry name" value="EAL_dom"/>
</dbReference>
<dbReference type="GO" id="GO:0007165">
    <property type="term" value="P:signal transduction"/>
    <property type="evidence" value="ECO:0007669"/>
    <property type="project" value="InterPro"/>
</dbReference>
<dbReference type="PROSITE" id="PS50885">
    <property type="entry name" value="HAMP"/>
    <property type="match status" value="1"/>
</dbReference>
<evidence type="ECO:0000259" key="2">
    <source>
        <dbReference type="PROSITE" id="PS50883"/>
    </source>
</evidence>
<organism evidence="5 6">
    <name type="scientific">Rhizobium daejeonense</name>
    <dbReference type="NCBI Taxonomy" id="240521"/>
    <lineage>
        <taxon>Bacteria</taxon>
        <taxon>Pseudomonadati</taxon>
        <taxon>Pseudomonadota</taxon>
        <taxon>Alphaproteobacteria</taxon>
        <taxon>Hyphomicrobiales</taxon>
        <taxon>Rhizobiaceae</taxon>
        <taxon>Rhizobium/Agrobacterium group</taxon>
        <taxon>Rhizobium</taxon>
    </lineage>
</organism>
<reference evidence="5 6" key="1">
    <citation type="submission" date="2020-02" db="EMBL/GenBank/DDBJ databases">
        <title>Genome sequence of the type strain CCBAU10050 of Rhizobium daejeonense.</title>
        <authorList>
            <person name="Gao J."/>
            <person name="Sun J."/>
        </authorList>
    </citation>
    <scope>NUCLEOTIDE SEQUENCE [LARGE SCALE GENOMIC DNA]</scope>
    <source>
        <strain evidence="5 6">CCBAU10050</strain>
    </source>
</reference>
<evidence type="ECO:0000259" key="3">
    <source>
        <dbReference type="PROSITE" id="PS50885"/>
    </source>
</evidence>
<dbReference type="InterPro" id="IPR000014">
    <property type="entry name" value="PAS"/>
</dbReference>
<dbReference type="InterPro" id="IPR052155">
    <property type="entry name" value="Biofilm_reg_signaling"/>
</dbReference>
<dbReference type="InterPro" id="IPR029787">
    <property type="entry name" value="Nucleotide_cyclase"/>
</dbReference>
<dbReference type="CDD" id="cd01948">
    <property type="entry name" value="EAL"/>
    <property type="match status" value="1"/>
</dbReference>
<dbReference type="SMART" id="SM00091">
    <property type="entry name" value="PAS"/>
    <property type="match status" value="1"/>
</dbReference>
<keyword evidence="1" id="KW-0812">Transmembrane</keyword>
<feature type="domain" description="HAMP" evidence="3">
    <location>
        <begin position="169"/>
        <end position="221"/>
    </location>
</feature>
<dbReference type="AlphaFoldDB" id="A0A6M1RUY3"/>
<dbReference type="PANTHER" id="PTHR44757">
    <property type="entry name" value="DIGUANYLATE CYCLASE DGCP"/>
    <property type="match status" value="1"/>
</dbReference>
<dbReference type="CDD" id="cd06225">
    <property type="entry name" value="HAMP"/>
    <property type="match status" value="1"/>
</dbReference>
<name>A0A6M1RUY3_9HYPH</name>
<dbReference type="Gene3D" id="6.10.340.10">
    <property type="match status" value="1"/>
</dbReference>
<dbReference type="Gene3D" id="3.20.20.450">
    <property type="entry name" value="EAL domain"/>
    <property type="match status" value="1"/>
</dbReference>
<dbReference type="Pfam" id="PF00563">
    <property type="entry name" value="EAL"/>
    <property type="match status" value="1"/>
</dbReference>
<feature type="domain" description="GGDEF" evidence="4">
    <location>
        <begin position="383"/>
        <end position="516"/>
    </location>
</feature>
<dbReference type="CDD" id="cd01949">
    <property type="entry name" value="GGDEF"/>
    <property type="match status" value="1"/>
</dbReference>
<dbReference type="InterPro" id="IPR035965">
    <property type="entry name" value="PAS-like_dom_sf"/>
</dbReference>
<dbReference type="SMART" id="SM00304">
    <property type="entry name" value="HAMP"/>
    <property type="match status" value="1"/>
</dbReference>
<feature type="domain" description="EAL" evidence="2">
    <location>
        <begin position="525"/>
        <end position="784"/>
    </location>
</feature>
<accession>A0A6M1RUY3</accession>
<dbReference type="PANTHER" id="PTHR44757:SF2">
    <property type="entry name" value="BIOFILM ARCHITECTURE MAINTENANCE PROTEIN MBAA"/>
    <property type="match status" value="1"/>
</dbReference>
<keyword evidence="1" id="KW-1133">Transmembrane helix</keyword>
<evidence type="ECO:0000259" key="4">
    <source>
        <dbReference type="PROSITE" id="PS50887"/>
    </source>
</evidence>
<dbReference type="RefSeq" id="WP_163900112.1">
    <property type="nucleotide sequence ID" value="NZ_CP048427.1"/>
</dbReference>
<dbReference type="Gene3D" id="3.30.450.20">
    <property type="entry name" value="PAS domain"/>
    <property type="match status" value="1"/>
</dbReference>
<dbReference type="InterPro" id="IPR003660">
    <property type="entry name" value="HAMP_dom"/>
</dbReference>
<evidence type="ECO:0000313" key="5">
    <source>
        <dbReference type="EMBL" id="NGO62633.1"/>
    </source>
</evidence>
<comment type="caution">
    <text evidence="5">The sequence shown here is derived from an EMBL/GenBank/DDBJ whole genome shotgun (WGS) entry which is preliminary data.</text>
</comment>
<dbReference type="PROSITE" id="PS50887">
    <property type="entry name" value="GGDEF"/>
    <property type="match status" value="1"/>
</dbReference>
<dbReference type="GO" id="GO:0016020">
    <property type="term" value="C:membrane"/>
    <property type="evidence" value="ECO:0007669"/>
    <property type="project" value="InterPro"/>
</dbReference>
<protein>
    <submittedName>
        <fullName evidence="5">EAL domain-containing protein</fullName>
    </submittedName>
</protein>
<proteinExistence type="predicted"/>
<evidence type="ECO:0000256" key="1">
    <source>
        <dbReference type="SAM" id="Phobius"/>
    </source>
</evidence>
<dbReference type="SMART" id="SM00052">
    <property type="entry name" value="EAL"/>
    <property type="match status" value="1"/>
</dbReference>
<dbReference type="EMBL" id="JAAKZH010000001">
    <property type="protein sequence ID" value="NGO62633.1"/>
    <property type="molecule type" value="Genomic_DNA"/>
</dbReference>
<dbReference type="PROSITE" id="PS50883">
    <property type="entry name" value="EAL"/>
    <property type="match status" value="1"/>
</dbReference>
<feature type="transmembrane region" description="Helical" evidence="1">
    <location>
        <begin position="12"/>
        <end position="31"/>
    </location>
</feature>
<dbReference type="Pfam" id="PF00672">
    <property type="entry name" value="HAMP"/>
    <property type="match status" value="1"/>
</dbReference>
<dbReference type="SMART" id="SM00267">
    <property type="entry name" value="GGDEF"/>
    <property type="match status" value="1"/>
</dbReference>
<dbReference type="SUPFAM" id="SSF55073">
    <property type="entry name" value="Nucleotide cyclase"/>
    <property type="match status" value="1"/>
</dbReference>
<dbReference type="SUPFAM" id="SSF158472">
    <property type="entry name" value="HAMP domain-like"/>
    <property type="match status" value="1"/>
</dbReference>
<dbReference type="SUPFAM" id="SSF55785">
    <property type="entry name" value="PYP-like sensor domain (PAS domain)"/>
    <property type="match status" value="1"/>
</dbReference>